<dbReference type="Gene3D" id="2.40.160.60">
    <property type="entry name" value="Outer membrane protein transport protein (OMPP1/FadL/TodX)"/>
    <property type="match status" value="1"/>
</dbReference>
<protein>
    <recommendedName>
        <fullName evidence="4">Outer membrane insertion signal domain protein</fullName>
    </recommendedName>
</protein>
<name>E0NQY7_9BACT</name>
<dbReference type="HOGENOM" id="CLU_069104_0_0_10"/>
<dbReference type="AlphaFoldDB" id="E0NQY7"/>
<dbReference type="EMBL" id="AEEI01000021">
    <property type="protein sequence ID" value="EFM02507.1"/>
    <property type="molecule type" value="Genomic_DNA"/>
</dbReference>
<dbReference type="STRING" id="862515.HMPREF0658_0588"/>
<keyword evidence="1" id="KW-0732">Signal</keyword>
<comment type="caution">
    <text evidence="2">The sequence shown here is derived from an EMBL/GenBank/DDBJ whole genome shotgun (WGS) entry which is preliminary data.</text>
</comment>
<dbReference type="NCBIfam" id="NF033711">
    <property type="entry name" value="T9SS_PorQ"/>
    <property type="match status" value="1"/>
</dbReference>
<evidence type="ECO:0008006" key="4">
    <source>
        <dbReference type="Google" id="ProtNLM"/>
    </source>
</evidence>
<feature type="signal peptide" evidence="1">
    <location>
        <begin position="1"/>
        <end position="19"/>
    </location>
</feature>
<reference evidence="2" key="1">
    <citation type="submission" date="2010-07" db="EMBL/GenBank/DDBJ databases">
        <authorList>
            <person name="Muzny D."/>
            <person name="Qin X."/>
            <person name="Deng J."/>
            <person name="Jiang H."/>
            <person name="Liu Y."/>
            <person name="Qu J."/>
            <person name="Song X.-Z."/>
            <person name="Zhang L."/>
            <person name="Thornton R."/>
            <person name="Coyle M."/>
            <person name="Francisco L."/>
            <person name="Jackson L."/>
            <person name="Javaid M."/>
            <person name="Korchina V."/>
            <person name="Kovar C."/>
            <person name="Mata R."/>
            <person name="Mathew T."/>
            <person name="Ngo R."/>
            <person name="Nguyen L."/>
            <person name="Nguyen N."/>
            <person name="Okwuonu G."/>
            <person name="Ongeri F."/>
            <person name="Pham C."/>
            <person name="Simmons D."/>
            <person name="Wilczek-Boney K."/>
            <person name="Hale W."/>
            <person name="Jakkamsetti A."/>
            <person name="Pham P."/>
            <person name="Ruth R."/>
            <person name="San Lucas F."/>
            <person name="Warren J."/>
            <person name="Zhang J."/>
            <person name="Zhao Z."/>
            <person name="Zhou C."/>
            <person name="Zhu D."/>
            <person name="Lee S."/>
            <person name="Bess C."/>
            <person name="Blankenburg K."/>
            <person name="Forbes L."/>
            <person name="Fu Q."/>
            <person name="Gubbala S."/>
            <person name="Hirani K."/>
            <person name="Jayaseelan J.C."/>
            <person name="Lara F."/>
            <person name="Munidasa M."/>
            <person name="Palculict T."/>
            <person name="Patil S."/>
            <person name="Pu L.-L."/>
            <person name="Saada N."/>
            <person name="Tang L."/>
            <person name="Weissenberger G."/>
            <person name="Zhu Y."/>
            <person name="Hemphill L."/>
            <person name="Shang Y."/>
            <person name="Youmans B."/>
            <person name="Ayvaz T."/>
            <person name="Ross M."/>
            <person name="Santibanez J."/>
            <person name="Aqrawi P."/>
            <person name="Gross S."/>
            <person name="Joshi V."/>
            <person name="Fowler G."/>
            <person name="Nazareth L."/>
            <person name="Reid J."/>
            <person name="Worley K."/>
            <person name="Petrosino J."/>
            <person name="Highlander S."/>
            <person name="Gibbs R."/>
        </authorList>
    </citation>
    <scope>NUCLEOTIDE SEQUENCE [LARGE SCALE GENOMIC DNA]</scope>
    <source>
        <strain evidence="2">DSM 16973</strain>
    </source>
</reference>
<feature type="chain" id="PRO_5003138140" description="Outer membrane insertion signal domain protein" evidence="1">
    <location>
        <begin position="20"/>
        <end position="314"/>
    </location>
</feature>
<gene>
    <name evidence="2" type="ORF">HMPREF0658_0588</name>
</gene>
<sequence>MKKVVLGILFIVSPVLCMAQESRTEYNFLRLPVSAHAAALGGDNITLIADDASLLFNNPALLGSVSDKTLNFNYMNYMSGVQFGSAAYVRTTGKQGTVAATVQYINYGKMAETDENNIKTGEFSAKDIVLGGTFSYELSERIIGGITAKFITSYIGDYNSLAVGVDLGINYYDPDRQWSLSAVAKNLGGQLKAYNETYEKMPFDLQIGVSKRVIGTPFRLSAAFVDLHQWNGKGIDHLVAGVDAILSDHVYIAAGYNFRRSHEMKTGKDEEKSSHGAGFSLGTGLQLDRFKLHLAYGKYHISSSSLILNLAYTF</sequence>
<evidence type="ECO:0000313" key="2">
    <source>
        <dbReference type="EMBL" id="EFM02507.1"/>
    </source>
</evidence>
<dbReference type="BioCyc" id="PMAR862515-HMP:GMOO-601-MONOMER"/>
<dbReference type="eggNOG" id="COG2067">
    <property type="taxonomic scope" value="Bacteria"/>
</dbReference>
<dbReference type="Proteomes" id="UP000004394">
    <property type="component" value="Unassembled WGS sequence"/>
</dbReference>
<proteinExistence type="predicted"/>
<accession>E0NQY7</accession>
<organism evidence="2 3">
    <name type="scientific">Hoylesella marshii DSM 16973 = JCM 13450</name>
    <dbReference type="NCBI Taxonomy" id="862515"/>
    <lineage>
        <taxon>Bacteria</taxon>
        <taxon>Pseudomonadati</taxon>
        <taxon>Bacteroidota</taxon>
        <taxon>Bacteroidia</taxon>
        <taxon>Bacteroidales</taxon>
        <taxon>Prevotellaceae</taxon>
        <taxon>Hoylesella</taxon>
    </lineage>
</organism>
<evidence type="ECO:0000256" key="1">
    <source>
        <dbReference type="SAM" id="SignalP"/>
    </source>
</evidence>
<evidence type="ECO:0000313" key="3">
    <source>
        <dbReference type="Proteomes" id="UP000004394"/>
    </source>
</evidence>
<keyword evidence="3" id="KW-1185">Reference proteome</keyword>
<dbReference type="NCBIfam" id="NF033709">
    <property type="entry name" value="PorV_fam"/>
    <property type="match status" value="1"/>
</dbReference>
<dbReference type="RefSeq" id="WP_006948385.1">
    <property type="nucleotide sequence ID" value="NZ_BAJI01000001.1"/>
</dbReference>
<dbReference type="OrthoDB" id="9809953at2"/>